<accession>A0AAD5TC77</accession>
<dbReference type="EMBL" id="JADGJQ010000205">
    <property type="protein sequence ID" value="KAJ3165656.1"/>
    <property type="molecule type" value="Genomic_DNA"/>
</dbReference>
<protein>
    <submittedName>
        <fullName evidence="1">Uncharacterized protein</fullName>
    </submittedName>
</protein>
<reference evidence="1" key="1">
    <citation type="submission" date="2020-05" db="EMBL/GenBank/DDBJ databases">
        <title>Phylogenomic resolution of chytrid fungi.</title>
        <authorList>
            <person name="Stajich J.E."/>
            <person name="Amses K."/>
            <person name="Simmons R."/>
            <person name="Seto K."/>
            <person name="Myers J."/>
            <person name="Bonds A."/>
            <person name="Quandt C.A."/>
            <person name="Barry K."/>
            <person name="Liu P."/>
            <person name="Grigoriev I."/>
            <person name="Longcore J.E."/>
            <person name="James T.Y."/>
        </authorList>
    </citation>
    <scope>NUCLEOTIDE SEQUENCE</scope>
    <source>
        <strain evidence="1">JEL0379</strain>
    </source>
</reference>
<dbReference type="AlphaFoldDB" id="A0AAD5TC77"/>
<sequence>MERIFQKKSEDMDRVKRDFWGKVFPTNTKGMKKELEEVERADASQMQYIEIDLTDLDTVVKTIVENEEDNELPTTYVIRKSDRKDQFHLDKKNISESHVLTNLLFHYIKETKFIPKAKTRTSSKDNMSCIESLVLHNGNIIKLYKDLETRQKCAEKLNIPFKDQSMSTISMEHFSRTYPHLRKSTMSHKLLSLLDYEGKPSIFYGKLQDVLFDPETMDAYDIASEKIPHEITNMIIASWALPATYFKKFIDETKDLLGYDDAKFPINSVIGNLGRKENGWKTSIVHRFHKTIHGFDLYQIIDYANCMLYDMSKDLVGGMEKVIAVKTDCIVVRKDDVIENPSILKYRREERLPVIESPISKRRILSVPYVEEIWERKVDLRIKKGEDGAKMLLDTLNGAGCRIQADAGYAENVNGKTIHRGLTIDMTQVARMMRNLPDVILVDEISQIPAYLWNILYAYKMKGYYLETEMVSFICDRNLITLTENHRYINDPSNKMHEIVSAVKNETFDTSDMTLHNVEDVIKAGTINICKTNRMRKHINKLHMDNLRKTTHKASLTLPYCY</sequence>
<organism evidence="1 2">
    <name type="scientific">Geranomyces variabilis</name>
    <dbReference type="NCBI Taxonomy" id="109894"/>
    <lineage>
        <taxon>Eukaryota</taxon>
        <taxon>Fungi</taxon>
        <taxon>Fungi incertae sedis</taxon>
        <taxon>Chytridiomycota</taxon>
        <taxon>Chytridiomycota incertae sedis</taxon>
        <taxon>Chytridiomycetes</taxon>
        <taxon>Spizellomycetales</taxon>
        <taxon>Powellomycetaceae</taxon>
        <taxon>Geranomyces</taxon>
    </lineage>
</organism>
<comment type="caution">
    <text evidence="1">The sequence shown here is derived from an EMBL/GenBank/DDBJ whole genome shotgun (WGS) entry which is preliminary data.</text>
</comment>
<evidence type="ECO:0000313" key="1">
    <source>
        <dbReference type="EMBL" id="KAJ3165656.1"/>
    </source>
</evidence>
<keyword evidence="2" id="KW-1185">Reference proteome</keyword>
<name>A0AAD5TC77_9FUNG</name>
<proteinExistence type="predicted"/>
<dbReference type="Proteomes" id="UP001212152">
    <property type="component" value="Unassembled WGS sequence"/>
</dbReference>
<evidence type="ECO:0000313" key="2">
    <source>
        <dbReference type="Proteomes" id="UP001212152"/>
    </source>
</evidence>
<feature type="non-terminal residue" evidence="1">
    <location>
        <position position="1"/>
    </location>
</feature>
<gene>
    <name evidence="1" type="ORF">HDU87_002894</name>
</gene>